<reference evidence="3 4" key="1">
    <citation type="submission" date="2017-03" db="EMBL/GenBank/DDBJ databases">
        <title>Genomes of endolithic fungi from Antarctica.</title>
        <authorList>
            <person name="Coleine C."/>
            <person name="Masonjones S."/>
            <person name="Stajich J.E."/>
        </authorList>
    </citation>
    <scope>NUCLEOTIDE SEQUENCE [LARGE SCALE GENOMIC DNA]</scope>
    <source>
        <strain evidence="3 4">CCFEE 6314</strain>
    </source>
</reference>
<dbReference type="PANTHER" id="PTHR30005:SF0">
    <property type="entry name" value="RETROGRADE REGULATION PROTEIN 2"/>
    <property type="match status" value="1"/>
</dbReference>
<dbReference type="SUPFAM" id="SSF53067">
    <property type="entry name" value="Actin-like ATPase domain"/>
    <property type="match status" value="2"/>
</dbReference>
<evidence type="ECO:0000259" key="1">
    <source>
        <dbReference type="Pfam" id="PF02541"/>
    </source>
</evidence>
<dbReference type="GO" id="GO:0006357">
    <property type="term" value="P:regulation of transcription by RNA polymerase II"/>
    <property type="evidence" value="ECO:0007669"/>
    <property type="project" value="TreeGrafter"/>
</dbReference>
<comment type="caution">
    <text evidence="3">The sequence shown here is derived from an EMBL/GenBank/DDBJ whole genome shotgun (WGS) entry which is preliminary data.</text>
</comment>
<dbReference type="Pfam" id="PF02541">
    <property type="entry name" value="Ppx-GppA"/>
    <property type="match status" value="1"/>
</dbReference>
<dbReference type="PANTHER" id="PTHR30005">
    <property type="entry name" value="EXOPOLYPHOSPHATASE"/>
    <property type="match status" value="1"/>
</dbReference>
<dbReference type="Pfam" id="PF23566">
    <property type="entry name" value="RTG2_C"/>
    <property type="match status" value="1"/>
</dbReference>
<dbReference type="InterPro" id="IPR057512">
    <property type="entry name" value="RTG2_C"/>
</dbReference>
<dbReference type="OrthoDB" id="2014654at2759"/>
<protein>
    <submittedName>
        <fullName evidence="3">Uncharacterized protein</fullName>
    </submittedName>
</protein>
<gene>
    <name evidence="3" type="ORF">B0A52_02337</name>
</gene>
<dbReference type="VEuPathDB" id="FungiDB:PV10_08099"/>
<dbReference type="InterPro" id="IPR050273">
    <property type="entry name" value="GppA/Ppx_hydrolase"/>
</dbReference>
<organism evidence="3 4">
    <name type="scientific">Exophiala mesophila</name>
    <name type="common">Black yeast-like fungus</name>
    <dbReference type="NCBI Taxonomy" id="212818"/>
    <lineage>
        <taxon>Eukaryota</taxon>
        <taxon>Fungi</taxon>
        <taxon>Dikarya</taxon>
        <taxon>Ascomycota</taxon>
        <taxon>Pezizomycotina</taxon>
        <taxon>Eurotiomycetes</taxon>
        <taxon>Chaetothyriomycetidae</taxon>
        <taxon>Chaetothyriales</taxon>
        <taxon>Herpotrichiellaceae</taxon>
        <taxon>Exophiala</taxon>
    </lineage>
</organism>
<dbReference type="FunFam" id="3.30.420.40:FF:000191">
    <property type="entry name" value="Retrograde regulation protein 2"/>
    <property type="match status" value="1"/>
</dbReference>
<dbReference type="InterPro" id="IPR043129">
    <property type="entry name" value="ATPase_NBD"/>
</dbReference>
<dbReference type="Gene3D" id="3.30.420.40">
    <property type="match status" value="1"/>
</dbReference>
<evidence type="ECO:0000313" key="4">
    <source>
        <dbReference type="Proteomes" id="UP000288859"/>
    </source>
</evidence>
<dbReference type="Gene3D" id="3.30.420.150">
    <property type="entry name" value="Exopolyphosphatase. Domain 2"/>
    <property type="match status" value="1"/>
</dbReference>
<evidence type="ECO:0000259" key="2">
    <source>
        <dbReference type="Pfam" id="PF23566"/>
    </source>
</evidence>
<name>A0A438NBR0_EXOME</name>
<dbReference type="EMBL" id="NAJM01000009">
    <property type="protein sequence ID" value="RVX73209.1"/>
    <property type="molecule type" value="Genomic_DNA"/>
</dbReference>
<dbReference type="AlphaFoldDB" id="A0A438NBR0"/>
<feature type="domain" description="RTG2 C-terminal" evidence="2">
    <location>
        <begin position="352"/>
        <end position="590"/>
    </location>
</feature>
<proteinExistence type="predicted"/>
<dbReference type="InterPro" id="IPR003695">
    <property type="entry name" value="Ppx_GppA_N"/>
</dbReference>
<sequence>MRHRRVMHNEHLVGLVDMGSNGIRFSISDLSPPTSRILPTLYQDRLGISLYEAQHDPETGERIPIPDRTIKNVTAELRRFCLVCQEFGVAKDRIRIIATEATRTAVNSQEFRDHIKDRTGLTVEMLTPAQEGNIGAMGIVSSFASVRGLVMDLGGGSAQITWIIHEDGVVRTSPRVAISFPYGAAALTKRLADCEKAKDPEKAKQEFRQEIRTNFRNAYDELEIPPELIRHAEDEGGWHLYLSGGGFRGWGYLLLSESQVHGHRYPISIINGFKASRDELTDTERLKQVAQDAEKIFRVSDRRRYQVPAVAFLINALSNSLKIPPLDARFCQGGVREGFLFNQLPREIRAQDPIAVASAPFARVSAGHFKALLMSALPSPALGKAIPKTITHHHIEALANLMYYHSTNGKEIASVSALYCPISGVLSSAHGLSHSSRAKIALMLENRYEGELPPREAQFKHQVASILTPEEVWWCNYAGIVAWLIGQIYPTGAIGEKMRLWLSARFVDDLGKGGNKVGVELTISIRKSSASSVVKQEIDEDGDEDEDEDPLTGRVRVDSFAKNVAKVGKKKNWVGGRDGWGMAVKVVVAEQLSSV</sequence>
<evidence type="ECO:0000313" key="3">
    <source>
        <dbReference type="EMBL" id="RVX73209.1"/>
    </source>
</evidence>
<accession>A0A438NBR0</accession>
<dbReference type="Proteomes" id="UP000288859">
    <property type="component" value="Unassembled WGS sequence"/>
</dbReference>
<feature type="domain" description="Ppx/GppA phosphatase N-terminal" evidence="1">
    <location>
        <begin position="38"/>
        <end position="347"/>
    </location>
</feature>